<dbReference type="AlphaFoldDB" id="A0A1I3STI0"/>
<name>A0A1I3STI0_9RHOB</name>
<evidence type="ECO:0000256" key="1">
    <source>
        <dbReference type="SAM" id="MobiDB-lite"/>
    </source>
</evidence>
<evidence type="ECO:0008006" key="4">
    <source>
        <dbReference type="Google" id="ProtNLM"/>
    </source>
</evidence>
<reference evidence="2 3" key="1">
    <citation type="submission" date="2016-10" db="EMBL/GenBank/DDBJ databases">
        <authorList>
            <person name="de Groot N.N."/>
        </authorList>
    </citation>
    <scope>NUCLEOTIDE SEQUENCE [LARGE SCALE GENOMIC DNA]</scope>
    <source>
        <strain evidence="2 3">CGMCC 1.8891</strain>
    </source>
</reference>
<dbReference type="Proteomes" id="UP000183299">
    <property type="component" value="Unassembled WGS sequence"/>
</dbReference>
<dbReference type="Gene3D" id="1.10.530.10">
    <property type="match status" value="1"/>
</dbReference>
<dbReference type="InterPro" id="IPR023346">
    <property type="entry name" value="Lysozyme-like_dom_sf"/>
</dbReference>
<feature type="region of interest" description="Disordered" evidence="1">
    <location>
        <begin position="111"/>
        <end position="130"/>
    </location>
</feature>
<evidence type="ECO:0000313" key="2">
    <source>
        <dbReference type="EMBL" id="SFJ62088.1"/>
    </source>
</evidence>
<dbReference type="RefSeq" id="WP_066604505.1">
    <property type="nucleotide sequence ID" value="NZ_FORY01000007.1"/>
</dbReference>
<keyword evidence="3" id="KW-1185">Reference proteome</keyword>
<gene>
    <name evidence="2" type="ORF">SAMN04488138_10782</name>
</gene>
<sequence length="252" mass="27692">MLRRIWVLWIAVLLWPVGLWADPLSLLRPSGQGWDLERQPLVISLPQPLVGRASVAGSAFGPSLFAGRAEGSFFEPLPPRPEARVRIRGMAQLPVDIALVRAMIGRAESPRNGYDAVQHGAKQKPRKPPTQMSLGEIFAWIDATPGQPHAIGFYQFIPSTLARLVTELDLGPEVIFTPAVQDDLANILLADAGIFDLRAGQITRHQFMNNLAKIWAGLPTSSGKSHYHGYAGNKATVTWAEFDREMARAFPS</sequence>
<dbReference type="SUPFAM" id="SSF53955">
    <property type="entry name" value="Lysozyme-like"/>
    <property type="match status" value="1"/>
</dbReference>
<dbReference type="GeneID" id="98665053"/>
<evidence type="ECO:0000313" key="3">
    <source>
        <dbReference type="Proteomes" id="UP000183299"/>
    </source>
</evidence>
<dbReference type="STRING" id="576117.SAMN04488138_10782"/>
<dbReference type="EMBL" id="FORY01000007">
    <property type="protein sequence ID" value="SFJ62088.1"/>
    <property type="molecule type" value="Genomic_DNA"/>
</dbReference>
<protein>
    <recommendedName>
        <fullName evidence="4">Muramidase (Phage lambda lysozyme)</fullName>
    </recommendedName>
</protein>
<organism evidence="2 3">
    <name type="scientific">Celeribacter halophilus</name>
    <dbReference type="NCBI Taxonomy" id="576117"/>
    <lineage>
        <taxon>Bacteria</taxon>
        <taxon>Pseudomonadati</taxon>
        <taxon>Pseudomonadota</taxon>
        <taxon>Alphaproteobacteria</taxon>
        <taxon>Rhodobacterales</taxon>
        <taxon>Roseobacteraceae</taxon>
        <taxon>Celeribacter</taxon>
    </lineage>
</organism>
<proteinExistence type="predicted"/>
<accession>A0A1I3STI0</accession>